<dbReference type="EMBL" id="PFEQ01000014">
    <property type="protein sequence ID" value="PJE73856.1"/>
    <property type="molecule type" value="Genomic_DNA"/>
</dbReference>
<reference evidence="3" key="1">
    <citation type="submission" date="2017-09" db="EMBL/GenBank/DDBJ databases">
        <title>Depth-based differentiation of microbial function through sediment-hosted aquifers and enrichment of novel symbionts in the deep terrestrial subsurface.</title>
        <authorList>
            <person name="Probst A.J."/>
            <person name="Ladd B."/>
            <person name="Jarett J.K."/>
            <person name="Geller-Mcgrath D.E."/>
            <person name="Sieber C.M.K."/>
            <person name="Emerson J.B."/>
            <person name="Anantharaman K."/>
            <person name="Thomas B.C."/>
            <person name="Malmstrom R."/>
            <person name="Stieglmeier M."/>
            <person name="Klingl A."/>
            <person name="Woyke T."/>
            <person name="Ryan C.M."/>
            <person name="Banfield J.F."/>
        </authorList>
    </citation>
    <scope>NUCLEOTIDE SEQUENCE [LARGE SCALE GENOMIC DNA]</scope>
</reference>
<comment type="caution">
    <text evidence="2">The sequence shown here is derived from an EMBL/GenBank/DDBJ whole genome shotgun (WGS) entry which is preliminary data.</text>
</comment>
<name>A0A2M8LB54_9BACT</name>
<dbReference type="AlphaFoldDB" id="A0A2M8LB54"/>
<sequence length="66" mass="7254">MNKDISKEKGAVWDPATAGPPTKPMVAKMPELRLPRRFPPPHEVLDKVVPQPVKLDAPSIGMGKAW</sequence>
<evidence type="ECO:0000313" key="3">
    <source>
        <dbReference type="Proteomes" id="UP000228700"/>
    </source>
</evidence>
<evidence type="ECO:0000313" key="2">
    <source>
        <dbReference type="EMBL" id="PJE73856.1"/>
    </source>
</evidence>
<feature type="compositionally biased region" description="Basic and acidic residues" evidence="1">
    <location>
        <begin position="1"/>
        <end position="11"/>
    </location>
</feature>
<evidence type="ECO:0000256" key="1">
    <source>
        <dbReference type="SAM" id="MobiDB-lite"/>
    </source>
</evidence>
<organism evidence="2 3">
    <name type="scientific">Candidatus Taylorbacteria bacterium CG10_big_fil_rev_8_21_14_0_10_41_48</name>
    <dbReference type="NCBI Taxonomy" id="1975024"/>
    <lineage>
        <taxon>Bacteria</taxon>
        <taxon>Candidatus Tayloriibacteriota</taxon>
    </lineage>
</organism>
<proteinExistence type="predicted"/>
<accession>A0A2M8LB54</accession>
<dbReference type="Proteomes" id="UP000228700">
    <property type="component" value="Unassembled WGS sequence"/>
</dbReference>
<gene>
    <name evidence="2" type="ORF">COV01_03380</name>
</gene>
<protein>
    <submittedName>
        <fullName evidence="2">Uncharacterized protein</fullName>
    </submittedName>
</protein>
<feature type="region of interest" description="Disordered" evidence="1">
    <location>
        <begin position="1"/>
        <end position="25"/>
    </location>
</feature>